<organism evidence="3 4">
    <name type="scientific">Lacipirellula limnantheis</name>
    <dbReference type="NCBI Taxonomy" id="2528024"/>
    <lineage>
        <taxon>Bacteria</taxon>
        <taxon>Pseudomonadati</taxon>
        <taxon>Planctomycetota</taxon>
        <taxon>Planctomycetia</taxon>
        <taxon>Pirellulales</taxon>
        <taxon>Lacipirellulaceae</taxon>
        <taxon>Lacipirellula</taxon>
    </lineage>
</organism>
<keyword evidence="1" id="KW-0812">Transmembrane</keyword>
<proteinExistence type="predicted"/>
<dbReference type="InterPro" id="IPR045584">
    <property type="entry name" value="Pilin-like"/>
</dbReference>
<dbReference type="InterPro" id="IPR012902">
    <property type="entry name" value="N_methyl_site"/>
</dbReference>
<dbReference type="PROSITE" id="PS00409">
    <property type="entry name" value="PROKAR_NTER_METHYL"/>
    <property type="match status" value="1"/>
</dbReference>
<dbReference type="PANTHER" id="PTHR30093">
    <property type="entry name" value="GENERAL SECRETION PATHWAY PROTEIN G"/>
    <property type="match status" value="1"/>
</dbReference>
<dbReference type="Gene3D" id="3.30.700.10">
    <property type="entry name" value="Glycoprotein, Type 4 Pilin"/>
    <property type="match status" value="1"/>
</dbReference>
<dbReference type="InterPro" id="IPR011453">
    <property type="entry name" value="DUF1559"/>
</dbReference>
<dbReference type="NCBIfam" id="TIGR02532">
    <property type="entry name" value="IV_pilin_GFxxxE"/>
    <property type="match status" value="1"/>
</dbReference>
<protein>
    <recommendedName>
        <fullName evidence="2">DUF1559 domain-containing protein</fullName>
    </recommendedName>
</protein>
<evidence type="ECO:0000259" key="2">
    <source>
        <dbReference type="Pfam" id="PF07596"/>
    </source>
</evidence>
<gene>
    <name evidence="3" type="ORF">I41_39300</name>
</gene>
<dbReference type="EMBL" id="CP036339">
    <property type="protein sequence ID" value="QDT74731.1"/>
    <property type="molecule type" value="Genomic_DNA"/>
</dbReference>
<feature type="domain" description="DUF1559" evidence="2">
    <location>
        <begin position="49"/>
        <end position="361"/>
    </location>
</feature>
<keyword evidence="1" id="KW-1133">Transmembrane helix</keyword>
<evidence type="ECO:0000313" key="4">
    <source>
        <dbReference type="Proteomes" id="UP000317909"/>
    </source>
</evidence>
<dbReference type="SUPFAM" id="SSF54523">
    <property type="entry name" value="Pili subunits"/>
    <property type="match status" value="1"/>
</dbReference>
<keyword evidence="4" id="KW-1185">Reference proteome</keyword>
<evidence type="ECO:0000313" key="3">
    <source>
        <dbReference type="EMBL" id="QDT74731.1"/>
    </source>
</evidence>
<dbReference type="RefSeq" id="WP_145434466.1">
    <property type="nucleotide sequence ID" value="NZ_CP036339.1"/>
</dbReference>
<dbReference type="PANTHER" id="PTHR30093:SF2">
    <property type="entry name" value="TYPE II SECRETION SYSTEM PROTEIN H"/>
    <property type="match status" value="1"/>
</dbReference>
<evidence type="ECO:0000256" key="1">
    <source>
        <dbReference type="SAM" id="Phobius"/>
    </source>
</evidence>
<reference evidence="3 4" key="1">
    <citation type="submission" date="2019-02" db="EMBL/GenBank/DDBJ databases">
        <title>Deep-cultivation of Planctomycetes and their phenomic and genomic characterization uncovers novel biology.</title>
        <authorList>
            <person name="Wiegand S."/>
            <person name="Jogler M."/>
            <person name="Boedeker C."/>
            <person name="Pinto D."/>
            <person name="Vollmers J."/>
            <person name="Rivas-Marin E."/>
            <person name="Kohn T."/>
            <person name="Peeters S.H."/>
            <person name="Heuer A."/>
            <person name="Rast P."/>
            <person name="Oberbeckmann S."/>
            <person name="Bunk B."/>
            <person name="Jeske O."/>
            <person name="Meyerdierks A."/>
            <person name="Storesund J.E."/>
            <person name="Kallscheuer N."/>
            <person name="Luecker S."/>
            <person name="Lage O.M."/>
            <person name="Pohl T."/>
            <person name="Merkel B.J."/>
            <person name="Hornburger P."/>
            <person name="Mueller R.-W."/>
            <person name="Bruemmer F."/>
            <person name="Labrenz M."/>
            <person name="Spormann A.M."/>
            <person name="Op den Camp H."/>
            <person name="Overmann J."/>
            <person name="Amann R."/>
            <person name="Jetten M.S.M."/>
            <person name="Mascher T."/>
            <person name="Medema M.H."/>
            <person name="Devos D.P."/>
            <person name="Kaster A.-K."/>
            <person name="Ovreas L."/>
            <person name="Rohde M."/>
            <person name="Galperin M.Y."/>
            <person name="Jogler C."/>
        </authorList>
    </citation>
    <scope>NUCLEOTIDE SEQUENCE [LARGE SCALE GENOMIC DNA]</scope>
    <source>
        <strain evidence="3 4">I41</strain>
    </source>
</reference>
<dbReference type="Pfam" id="PF07596">
    <property type="entry name" value="SBP_bac_10"/>
    <property type="match status" value="1"/>
</dbReference>
<keyword evidence="1" id="KW-0472">Membrane</keyword>
<name>A0A517U278_9BACT</name>
<dbReference type="OrthoDB" id="255848at2"/>
<dbReference type="AlphaFoldDB" id="A0A517U278"/>
<dbReference type="Pfam" id="PF07963">
    <property type="entry name" value="N_methyl"/>
    <property type="match status" value="1"/>
</dbReference>
<feature type="transmembrane region" description="Helical" evidence="1">
    <location>
        <begin position="27"/>
        <end position="48"/>
    </location>
</feature>
<dbReference type="KEGG" id="llh:I41_39300"/>
<dbReference type="Proteomes" id="UP000317909">
    <property type="component" value="Chromosome"/>
</dbReference>
<sequence length="382" mass="40919">MKAMDSTGATLPRVTTNASAGSRGFTLVELLVVIAIIGTLVALLLPAVQAAREASRRTDCRNRLKQMGLAIQNHAVAQRVFPTGGTGVYPDIANFVSGGRPFGPDKQGLNWCYQLLPYLEQGAIQGLTTQIQLQAQSIPLYTCPSRRSPSEASSNSTILGDQKVFLIDYAAAQPCTDDCVTGSPGCTPVRYQPSAAVPLARDGYTKNQPSFWGGKNGDVAGNVAKDNQVYDGVIVRSAWDYSTKTFKNNPKPVSFAQITDGTSHTFLLGEKYVRADLYGGGSKSDDKGWIDGWDPDAIRSTCFQPYQDGDGAGFQFQPQNSPADLFGIDRDVYYFGSAHPAGFNGIFADGSIRGLGYDVDVTLFNALATRAGDEVVDDSVAH</sequence>
<accession>A0A517U278</accession>